<evidence type="ECO:0000313" key="5">
    <source>
        <dbReference type="EMBL" id="EEU13475.1"/>
    </source>
</evidence>
<comment type="pathway">
    <text evidence="4">Carbohydrate biosynthesis; gluconeogenesis.</text>
</comment>
<keyword evidence="3 4" id="KW-0119">Carbohydrate metabolism</keyword>
<name>C7HSC5_9FIRM</name>
<evidence type="ECO:0000313" key="6">
    <source>
        <dbReference type="Proteomes" id="UP000003821"/>
    </source>
</evidence>
<dbReference type="SUPFAM" id="SSF56300">
    <property type="entry name" value="Metallo-dependent phosphatases"/>
    <property type="match status" value="1"/>
</dbReference>
<protein>
    <recommendedName>
        <fullName evidence="4">Fructose-1,6-bisphosphatase class 3</fullName>
        <shortName evidence="4">FBPase class 3</shortName>
        <ecNumber evidence="4">3.1.3.11</ecNumber>
    </recommendedName>
    <alternativeName>
        <fullName evidence="4">D-fructose-1,6-bisphosphate 1-phosphohydrolase class 3</fullName>
    </alternativeName>
</protein>
<dbReference type="HAMAP" id="MF_01854">
    <property type="entry name" value="FBPase_class3"/>
    <property type="match status" value="1"/>
</dbReference>
<dbReference type="eggNOG" id="COG3855">
    <property type="taxonomic scope" value="Bacteria"/>
</dbReference>
<dbReference type="Gene3D" id="3.60.21.10">
    <property type="match status" value="1"/>
</dbReference>
<dbReference type="HOGENOM" id="CLU_028392_2_0_9"/>
<comment type="cofactor">
    <cofactor evidence="4">
        <name>Mn(2+)</name>
        <dbReference type="ChEBI" id="CHEBI:29035"/>
    </cofactor>
</comment>
<accession>C7HSC5</accession>
<dbReference type="InterPro" id="IPR009164">
    <property type="entry name" value="FBPtase_class3"/>
</dbReference>
<gene>
    <name evidence="4 5" type="primary">fbp</name>
    <name evidence="5" type="ORF">HMPREF0078_0174</name>
</gene>
<keyword evidence="6" id="KW-1185">Reference proteome</keyword>
<keyword evidence="2 4" id="KW-0464">Manganese</keyword>
<evidence type="ECO:0000256" key="3">
    <source>
        <dbReference type="ARBA" id="ARBA00023277"/>
    </source>
</evidence>
<organism evidence="5 6">
    <name type="scientific">Anaerococcus vaginalis ATCC 51170</name>
    <dbReference type="NCBI Taxonomy" id="655811"/>
    <lineage>
        <taxon>Bacteria</taxon>
        <taxon>Bacillati</taxon>
        <taxon>Bacillota</taxon>
        <taxon>Tissierellia</taxon>
        <taxon>Tissierellales</taxon>
        <taxon>Peptoniphilaceae</taxon>
        <taxon>Anaerococcus</taxon>
    </lineage>
</organism>
<dbReference type="EMBL" id="ACXU01000004">
    <property type="protein sequence ID" value="EEU13475.1"/>
    <property type="molecule type" value="Genomic_DNA"/>
</dbReference>
<dbReference type="InterPro" id="IPR029052">
    <property type="entry name" value="Metallo-depent_PP-like"/>
</dbReference>
<comment type="catalytic activity">
    <reaction evidence="4">
        <text>beta-D-fructose 1,6-bisphosphate + H2O = beta-D-fructose 6-phosphate + phosphate</text>
        <dbReference type="Rhea" id="RHEA:11064"/>
        <dbReference type="ChEBI" id="CHEBI:15377"/>
        <dbReference type="ChEBI" id="CHEBI:32966"/>
        <dbReference type="ChEBI" id="CHEBI:43474"/>
        <dbReference type="ChEBI" id="CHEBI:57634"/>
        <dbReference type="EC" id="3.1.3.11"/>
    </reaction>
</comment>
<sequence length="650" mass="75832">MKGFVMNEKYLNLLRENYPSRTHLVDELIGLNAKLYLPKGTEYFFSDLHGEAKAFIHLLRSAAGNIRDKTKQYFGDTLIKKDQDDLASLIYNPERELVRLKEENIVDDDWYTINIHRLVNLFRFVSTKYPKDTVKEKFPTNYKEIIDELLYTNDSEFNKKLYYEKIIENIIKYKAADDFIIVLSSLIQRISVDSLHIVGDIYDRGPEPHIIMDELISFPNVDIQWGNHDLAWMGAVSGNKALIAACLCNAFSYNNFDFIEEGYGINLRPLYEFSMKTYRDDPCERFMPKIFEENIYDKVNKDVAAKMYKAMSVIRFKLDSLLLERNPDFNMDDRNSLKHINFDDMTYKGAKLLDTNFPTIDPKNPSKLTYEEEFIIDILQKEFSKNLLLNRHIKFMYTNGSMYKKSNGSLLFHGCIPMDSDGNFQEVKINGKSYKGKAMLDIFDKLARDAYFSNDSKKKEFAQDICWYLVCGKKSPIFGKSQYSYFENLLVDDKNLKYEKMNAYYDLNKKEEICDKILDEFDLKCERRRIINGHVPVRVKEGKKPVRANGKLYVIDGGISKPYQKKTGIAGYTLMYNSHHVALAEHVSYSHIRDNMGAYTPKIYETEKLIPRMLIKDTDEGEKIRARIEVLKELLEVIDKGKNISNKINS</sequence>
<dbReference type="GO" id="GO:0042132">
    <property type="term" value="F:fructose 1,6-bisphosphate 1-phosphatase activity"/>
    <property type="evidence" value="ECO:0007669"/>
    <property type="project" value="UniProtKB-UniRule"/>
</dbReference>
<comment type="similarity">
    <text evidence="4">Belongs to the FBPase class 3 family.</text>
</comment>
<dbReference type="UniPathway" id="UPA00138"/>
<dbReference type="EC" id="3.1.3.11" evidence="4"/>
<proteinExistence type="inferred from homology"/>
<keyword evidence="1 4" id="KW-0378">Hydrolase</keyword>
<evidence type="ECO:0000256" key="2">
    <source>
        <dbReference type="ARBA" id="ARBA00023211"/>
    </source>
</evidence>
<reference evidence="5 6" key="1">
    <citation type="submission" date="2009-08" db="EMBL/GenBank/DDBJ databases">
        <authorList>
            <person name="Muzny D."/>
            <person name="Qin X."/>
            <person name="Deng J."/>
            <person name="Jiang H."/>
            <person name="Liu Y."/>
            <person name="Qu J."/>
            <person name="Song X.-Z."/>
            <person name="Zhang L."/>
            <person name="Thornton R."/>
            <person name="Coyle M."/>
            <person name="Francisco L."/>
            <person name="Jackson L."/>
            <person name="Javaid M."/>
            <person name="Korchina V."/>
            <person name="Kovar C."/>
            <person name="Mata R."/>
            <person name="Mathew T."/>
            <person name="Ngo R."/>
            <person name="Nguyen L."/>
            <person name="Nguyen N."/>
            <person name="Okwuonu G."/>
            <person name="Ongeri F."/>
            <person name="Pham C."/>
            <person name="Simmons D."/>
            <person name="Wilczek-Boney K."/>
            <person name="Hale W."/>
            <person name="Jakkamsetti A."/>
            <person name="Pham P."/>
            <person name="Ruth R."/>
            <person name="San Lucas F."/>
            <person name="Warren J."/>
            <person name="Zhang J."/>
            <person name="Zhao Z."/>
            <person name="Zhou C."/>
            <person name="Zhu D."/>
            <person name="Lee S."/>
            <person name="Bess C."/>
            <person name="Blankenburg K."/>
            <person name="Forbes L."/>
            <person name="Fu Q."/>
            <person name="Gubbala S."/>
            <person name="Hirani K."/>
            <person name="Jayaseelan J.C."/>
            <person name="Lara F."/>
            <person name="Munidasa M."/>
            <person name="Palculict T."/>
            <person name="Patil S."/>
            <person name="Pu L.-L."/>
            <person name="Saada N."/>
            <person name="Tang L."/>
            <person name="Weissenberger G."/>
            <person name="Zhu Y."/>
            <person name="Hemphill L."/>
            <person name="Shang Y."/>
            <person name="Youmans B."/>
            <person name="Ayvaz T."/>
            <person name="Ross M."/>
            <person name="Santibanez J."/>
            <person name="Aqrawi P."/>
            <person name="Gross S."/>
            <person name="Joshi V."/>
            <person name="Fowler G."/>
            <person name="Nazareth L."/>
            <person name="Reid J."/>
            <person name="Worley K."/>
            <person name="Petrosino J."/>
            <person name="Highlander S."/>
            <person name="Gibbs R."/>
            <person name="Gibbs R."/>
        </authorList>
    </citation>
    <scope>NUCLEOTIDE SEQUENCE [LARGE SCALE GENOMIC DNA]</scope>
    <source>
        <strain evidence="5 6">ATCC 51170</strain>
    </source>
</reference>
<comment type="caution">
    <text evidence="5">The sequence shown here is derived from an EMBL/GenBank/DDBJ whole genome shotgun (WGS) entry which is preliminary data.</text>
</comment>
<evidence type="ECO:0000256" key="1">
    <source>
        <dbReference type="ARBA" id="ARBA00022801"/>
    </source>
</evidence>
<dbReference type="GO" id="GO:0006094">
    <property type="term" value="P:gluconeogenesis"/>
    <property type="evidence" value="ECO:0007669"/>
    <property type="project" value="UniProtKB-UniRule"/>
</dbReference>
<dbReference type="Proteomes" id="UP000003821">
    <property type="component" value="Unassembled WGS sequence"/>
</dbReference>
<dbReference type="Pfam" id="PF06874">
    <property type="entry name" value="FBPase_2"/>
    <property type="match status" value="1"/>
</dbReference>
<evidence type="ECO:0000256" key="4">
    <source>
        <dbReference type="HAMAP-Rule" id="MF_01854"/>
    </source>
</evidence>
<dbReference type="AlphaFoldDB" id="C7HSC5"/>